<comment type="cofactor">
    <cofactor evidence="1 3">
        <name>pyridoxal 5'-phosphate</name>
        <dbReference type="ChEBI" id="CHEBI:597326"/>
    </cofactor>
</comment>
<evidence type="ECO:0000313" key="5">
    <source>
        <dbReference type="Proteomes" id="UP001165962"/>
    </source>
</evidence>
<name>A0ABX0J9P5_9BACL</name>
<dbReference type="Pfam" id="PF01053">
    <property type="entry name" value="Cys_Met_Meta_PP"/>
    <property type="match status" value="1"/>
</dbReference>
<accession>A0ABX0J9P5</accession>
<evidence type="ECO:0000256" key="1">
    <source>
        <dbReference type="ARBA" id="ARBA00001933"/>
    </source>
</evidence>
<keyword evidence="5" id="KW-1185">Reference proteome</keyword>
<dbReference type="EMBL" id="JAAOIW010000009">
    <property type="protein sequence ID" value="NHN32867.1"/>
    <property type="molecule type" value="Genomic_DNA"/>
</dbReference>
<evidence type="ECO:0000256" key="3">
    <source>
        <dbReference type="RuleBase" id="RU362118"/>
    </source>
</evidence>
<proteinExistence type="inferred from homology"/>
<reference evidence="4" key="1">
    <citation type="submission" date="2020-03" db="EMBL/GenBank/DDBJ databases">
        <title>Draft sequencing of Paenibacilllus sp. S3N08.</title>
        <authorList>
            <person name="Kim D.-U."/>
        </authorList>
    </citation>
    <scope>NUCLEOTIDE SEQUENCE</scope>
    <source>
        <strain evidence="4">S3N08</strain>
    </source>
</reference>
<comment type="similarity">
    <text evidence="3">Belongs to the trans-sulfuration enzymes family.</text>
</comment>
<evidence type="ECO:0000256" key="2">
    <source>
        <dbReference type="ARBA" id="ARBA00022898"/>
    </source>
</evidence>
<dbReference type="Proteomes" id="UP001165962">
    <property type="component" value="Unassembled WGS sequence"/>
</dbReference>
<evidence type="ECO:0000313" key="4">
    <source>
        <dbReference type="EMBL" id="NHN32867.1"/>
    </source>
</evidence>
<dbReference type="InterPro" id="IPR015424">
    <property type="entry name" value="PyrdxlP-dep_Trfase"/>
</dbReference>
<comment type="caution">
    <text evidence="4">The sequence shown here is derived from an EMBL/GenBank/DDBJ whole genome shotgun (WGS) entry which is preliminary data.</text>
</comment>
<dbReference type="InterPro" id="IPR000277">
    <property type="entry name" value="Cys/Met-Metab_PyrdxlP-dep_enz"/>
</dbReference>
<organism evidence="4 5">
    <name type="scientific">Paenibacillus agricola</name>
    <dbReference type="NCBI Taxonomy" id="2716264"/>
    <lineage>
        <taxon>Bacteria</taxon>
        <taxon>Bacillati</taxon>
        <taxon>Bacillota</taxon>
        <taxon>Bacilli</taxon>
        <taxon>Bacillales</taxon>
        <taxon>Paenibacillaceae</taxon>
        <taxon>Paenibacillus</taxon>
    </lineage>
</organism>
<keyword evidence="2 3" id="KW-0663">Pyridoxal phosphate</keyword>
<protein>
    <submittedName>
        <fullName evidence="4">Uncharacterized protein</fullName>
    </submittedName>
</protein>
<dbReference type="RefSeq" id="WP_166153155.1">
    <property type="nucleotide sequence ID" value="NZ_JAAOIW010000009.1"/>
</dbReference>
<gene>
    <name evidence="4" type="ORF">G9U52_23920</name>
</gene>
<sequence length="64" mass="7426">MRGLRTLPLRMEVHSKNALEVARYLEFRRVIERLRVCKIGLSWGSHGGILAVRVSRLSPLKFHD</sequence>
<dbReference type="SUPFAM" id="SSF53383">
    <property type="entry name" value="PLP-dependent transferases"/>
    <property type="match status" value="1"/>
</dbReference>